<comment type="caution">
    <text evidence="1">The sequence shown here is derived from an EMBL/GenBank/DDBJ whole genome shotgun (WGS) entry which is preliminary data.</text>
</comment>
<accession>A0ACB9MT56</accession>
<evidence type="ECO:0000313" key="1">
    <source>
        <dbReference type="EMBL" id="KAI4327355.1"/>
    </source>
</evidence>
<evidence type="ECO:0000313" key="2">
    <source>
        <dbReference type="Proteomes" id="UP000828941"/>
    </source>
</evidence>
<dbReference type="Proteomes" id="UP000828941">
    <property type="component" value="Chromosome 8"/>
</dbReference>
<protein>
    <submittedName>
        <fullName evidence="1">Uncharacterized protein</fullName>
    </submittedName>
</protein>
<gene>
    <name evidence="1" type="ORF">L6164_019827</name>
</gene>
<reference evidence="1 2" key="1">
    <citation type="journal article" date="2022" name="DNA Res.">
        <title>Chromosomal-level genome assembly of the orchid tree Bauhinia variegata (Leguminosae; Cercidoideae) supports the allotetraploid origin hypothesis of Bauhinia.</title>
        <authorList>
            <person name="Zhong Y."/>
            <person name="Chen Y."/>
            <person name="Zheng D."/>
            <person name="Pang J."/>
            <person name="Liu Y."/>
            <person name="Luo S."/>
            <person name="Meng S."/>
            <person name="Qian L."/>
            <person name="Wei D."/>
            <person name="Dai S."/>
            <person name="Zhou R."/>
        </authorList>
    </citation>
    <scope>NUCLEOTIDE SEQUENCE [LARGE SCALE GENOMIC DNA]</scope>
    <source>
        <strain evidence="1">BV-YZ2020</strain>
    </source>
</reference>
<name>A0ACB9MT56_BAUVA</name>
<sequence length="321" mass="36235">MASSGSPFSLLCYEGDDSLLQEKDDEDTAIQPINQGFDLDNDKEYIEILFGKEMEFVSQGPPLSPDDMSARLKSLEWIFSTQETLGFQVHTAYLAVTYFDRFFSKRSVNEAQPWGVRLLSLGCLSLAAKMEEQKVPSLCDYPVEDYVFESKTIQDMELLILSCLEWKMGTVTPFAYLHYFFKKFCGQSRPEVIVCRAVEHVLAITKDVNSMDHRPSIIASAAILAAFDGTLTIQTINHRISVISSWGSLESDRVFFCYNLMLEIARRTIIKKTPASDVISTSSSSDSAQEDSSLTSAPRAKRKLDFKEDDEDFSIQKVHRS</sequence>
<proteinExistence type="predicted"/>
<keyword evidence="2" id="KW-1185">Reference proteome</keyword>
<dbReference type="EMBL" id="CM039433">
    <property type="protein sequence ID" value="KAI4327355.1"/>
    <property type="molecule type" value="Genomic_DNA"/>
</dbReference>
<organism evidence="1 2">
    <name type="scientific">Bauhinia variegata</name>
    <name type="common">Purple orchid tree</name>
    <name type="synonym">Phanera variegata</name>
    <dbReference type="NCBI Taxonomy" id="167791"/>
    <lineage>
        <taxon>Eukaryota</taxon>
        <taxon>Viridiplantae</taxon>
        <taxon>Streptophyta</taxon>
        <taxon>Embryophyta</taxon>
        <taxon>Tracheophyta</taxon>
        <taxon>Spermatophyta</taxon>
        <taxon>Magnoliopsida</taxon>
        <taxon>eudicotyledons</taxon>
        <taxon>Gunneridae</taxon>
        <taxon>Pentapetalae</taxon>
        <taxon>rosids</taxon>
        <taxon>fabids</taxon>
        <taxon>Fabales</taxon>
        <taxon>Fabaceae</taxon>
        <taxon>Cercidoideae</taxon>
        <taxon>Cercideae</taxon>
        <taxon>Bauhiniinae</taxon>
        <taxon>Bauhinia</taxon>
    </lineage>
</organism>